<reference evidence="2 3" key="1">
    <citation type="submission" date="2013-08" db="EMBL/GenBank/DDBJ databases">
        <authorList>
            <person name="Durkin A.S."/>
            <person name="Haft D.R."/>
            <person name="McCorrison J."/>
            <person name="Torralba M."/>
            <person name="Gillis M."/>
            <person name="Haft D.H."/>
            <person name="Methe B."/>
            <person name="Sutton G."/>
            <person name="Nelson K.E."/>
        </authorList>
    </citation>
    <scope>NUCLEOTIDE SEQUENCE [LARGE SCALE GENOMIC DNA]</scope>
    <source>
        <strain evidence="2 3">F0067</strain>
    </source>
</reference>
<dbReference type="Proteomes" id="UP000016648">
    <property type="component" value="Unassembled WGS sequence"/>
</dbReference>
<keyword evidence="1 2" id="KW-0378">Hydrolase</keyword>
<dbReference type="InterPro" id="IPR051540">
    <property type="entry name" value="S-2-haloacid_dehalogenase"/>
</dbReference>
<gene>
    <name evidence="2" type="ORF">HMPREF9135_1306</name>
</gene>
<evidence type="ECO:0000313" key="2">
    <source>
        <dbReference type="EMBL" id="ERK40430.1"/>
    </source>
</evidence>
<dbReference type="InterPro" id="IPR023198">
    <property type="entry name" value="PGP-like_dom2"/>
</dbReference>
<dbReference type="Pfam" id="PF00702">
    <property type="entry name" value="Hydrolase"/>
    <property type="match status" value="1"/>
</dbReference>
<dbReference type="InterPro" id="IPR023214">
    <property type="entry name" value="HAD_sf"/>
</dbReference>
<evidence type="ECO:0000256" key="1">
    <source>
        <dbReference type="ARBA" id="ARBA00022801"/>
    </source>
</evidence>
<sequence length="229" mass="25634">MKLKAIAFDADDTLWDCQSHFDRVEERYASILSPYAAAEQVGNSLFKTETGNMPLLGYGCKAFTISLVENAIAVSGGHISSDMIAEIIKLGKSLLRIPATPLPQVEETLAHLRKHTSFRLAMFTKGELLDQENKLKRSGLSAHFHLVKVVSDKTREAFLDLCRQLDIAPDELLMVGNSLRSDVIPALEIGAHAVHIPFHTTWQHEMIDDFTHSDLVTIRHFSELLQICR</sequence>
<keyword evidence="3" id="KW-1185">Reference proteome</keyword>
<dbReference type="Gene3D" id="3.40.50.1000">
    <property type="entry name" value="HAD superfamily/HAD-like"/>
    <property type="match status" value="1"/>
</dbReference>
<name>U2NQW0_9BACT</name>
<protein>
    <submittedName>
        <fullName evidence="2">Haloacid dehalogenase-like hydrolase</fullName>
    </submittedName>
</protein>
<evidence type="ECO:0000313" key="3">
    <source>
        <dbReference type="Proteomes" id="UP000016648"/>
    </source>
</evidence>
<accession>U2NQW0</accession>
<dbReference type="SFLD" id="SFLDS00003">
    <property type="entry name" value="Haloacid_Dehalogenase"/>
    <property type="match status" value="1"/>
</dbReference>
<dbReference type="SUPFAM" id="SSF56784">
    <property type="entry name" value="HAD-like"/>
    <property type="match status" value="1"/>
</dbReference>
<dbReference type="AlphaFoldDB" id="U2NQW0"/>
<dbReference type="GO" id="GO:0016787">
    <property type="term" value="F:hydrolase activity"/>
    <property type="evidence" value="ECO:0007669"/>
    <property type="project" value="UniProtKB-KW"/>
</dbReference>
<dbReference type="EMBL" id="AWEY01000004">
    <property type="protein sequence ID" value="ERK40430.1"/>
    <property type="molecule type" value="Genomic_DNA"/>
</dbReference>
<dbReference type="PANTHER" id="PTHR43316:SF8">
    <property type="entry name" value="HAD FAMILY HYDROLASE"/>
    <property type="match status" value="1"/>
</dbReference>
<dbReference type="Gene3D" id="1.10.150.240">
    <property type="entry name" value="Putative phosphatase, domain 2"/>
    <property type="match status" value="1"/>
</dbReference>
<proteinExistence type="predicted"/>
<organism evidence="2 3">
    <name type="scientific">Segatella baroniae F0067</name>
    <dbReference type="NCBI Taxonomy" id="1115809"/>
    <lineage>
        <taxon>Bacteria</taxon>
        <taxon>Pseudomonadati</taxon>
        <taxon>Bacteroidota</taxon>
        <taxon>Bacteroidia</taxon>
        <taxon>Bacteroidales</taxon>
        <taxon>Prevotellaceae</taxon>
        <taxon>Segatella</taxon>
    </lineage>
</organism>
<dbReference type="PATRIC" id="fig|1115809.3.peg.87"/>
<dbReference type="SFLD" id="SFLDG01129">
    <property type="entry name" value="C1.5:_HAD__Beta-PGM__Phosphata"/>
    <property type="match status" value="1"/>
</dbReference>
<dbReference type="InterPro" id="IPR036412">
    <property type="entry name" value="HAD-like_sf"/>
</dbReference>
<comment type="caution">
    <text evidence="2">The sequence shown here is derived from an EMBL/GenBank/DDBJ whole genome shotgun (WGS) entry which is preliminary data.</text>
</comment>
<dbReference type="PANTHER" id="PTHR43316">
    <property type="entry name" value="HYDROLASE, HALOACID DELAHOGENASE-RELATED"/>
    <property type="match status" value="1"/>
</dbReference>
<dbReference type="RefSeq" id="WP_021588467.1">
    <property type="nucleotide sequence ID" value="NZ_AWEY01000004.1"/>
</dbReference>